<reference evidence="2 3" key="1">
    <citation type="submission" date="2019-04" db="EMBL/GenBank/DDBJ databases">
        <title>Phreatobacter aquaticus sp. nov.</title>
        <authorList>
            <person name="Choi A."/>
            <person name="Baek K."/>
        </authorList>
    </citation>
    <scope>NUCLEOTIDE SEQUENCE [LARGE SCALE GENOMIC DNA]</scope>
    <source>
        <strain evidence="2 3">NMCR1094</strain>
    </source>
</reference>
<dbReference type="PANTHER" id="PTHR42912">
    <property type="entry name" value="METHYLTRANSFERASE"/>
    <property type="match status" value="1"/>
</dbReference>
<dbReference type="InterPro" id="IPR041698">
    <property type="entry name" value="Methyltransf_25"/>
</dbReference>
<dbReference type="RefSeq" id="WP_137101563.1">
    <property type="nucleotide sequence ID" value="NZ_CP039865.1"/>
</dbReference>
<keyword evidence="3" id="KW-1185">Reference proteome</keyword>
<dbReference type="PANTHER" id="PTHR42912:SF93">
    <property type="entry name" value="N6-ADENOSINE-METHYLTRANSFERASE TMT1A"/>
    <property type="match status" value="1"/>
</dbReference>
<dbReference type="GO" id="GO:0008168">
    <property type="term" value="F:methyltransferase activity"/>
    <property type="evidence" value="ECO:0007669"/>
    <property type="project" value="UniProtKB-KW"/>
</dbReference>
<protein>
    <submittedName>
        <fullName evidence="2">Class I SAM-dependent methyltransferase</fullName>
    </submittedName>
</protein>
<dbReference type="CDD" id="cd02440">
    <property type="entry name" value="AdoMet_MTases"/>
    <property type="match status" value="1"/>
</dbReference>
<feature type="domain" description="Methyltransferase" evidence="1">
    <location>
        <begin position="47"/>
        <end position="143"/>
    </location>
</feature>
<dbReference type="KEGG" id="paqt:E8L99_21970"/>
<dbReference type="SUPFAM" id="SSF53335">
    <property type="entry name" value="S-adenosyl-L-methionine-dependent methyltransferases"/>
    <property type="match status" value="1"/>
</dbReference>
<gene>
    <name evidence="2" type="ORF">E8L99_21970</name>
</gene>
<dbReference type="Gene3D" id="3.40.50.150">
    <property type="entry name" value="Vaccinia Virus protein VP39"/>
    <property type="match status" value="1"/>
</dbReference>
<dbReference type="AlphaFoldDB" id="A0A4D7QLY5"/>
<name>A0A4D7QLY5_9HYPH</name>
<accession>A0A4D7QLY5</accession>
<keyword evidence="2" id="KW-0489">Methyltransferase</keyword>
<dbReference type="Pfam" id="PF13649">
    <property type="entry name" value="Methyltransf_25"/>
    <property type="match status" value="1"/>
</dbReference>
<evidence type="ECO:0000313" key="2">
    <source>
        <dbReference type="EMBL" id="QCK88235.1"/>
    </source>
</evidence>
<dbReference type="InterPro" id="IPR050508">
    <property type="entry name" value="Methyltransf_Superfamily"/>
</dbReference>
<proteinExistence type="predicted"/>
<dbReference type="OrthoDB" id="213472at2"/>
<sequence length="228" mass="24586">MSQAHFQDPDAVAAYERGPRLFIPGYDASHDMASVLLMETMSADGHVLVVGAGGGIEMAKFAEVGPGWRFTGVDPAPLMLDMARQRLAAMGADQRITLIEGYASDAPDGPFDAATCFLVLHFVPDDGSKLSTLREIHRRLKSGAPFVLIDGCMDREGPDFAAALARYSAFGRFKGAPEDMIAYASSMVATSLNTVSAEREVALLTEAGFTFVEPFYRGLWVQGWLARA</sequence>
<dbReference type="GO" id="GO:0032259">
    <property type="term" value="P:methylation"/>
    <property type="evidence" value="ECO:0007669"/>
    <property type="project" value="UniProtKB-KW"/>
</dbReference>
<dbReference type="EMBL" id="CP039865">
    <property type="protein sequence ID" value="QCK88235.1"/>
    <property type="molecule type" value="Genomic_DNA"/>
</dbReference>
<evidence type="ECO:0000259" key="1">
    <source>
        <dbReference type="Pfam" id="PF13649"/>
    </source>
</evidence>
<evidence type="ECO:0000313" key="3">
    <source>
        <dbReference type="Proteomes" id="UP000298588"/>
    </source>
</evidence>
<dbReference type="Proteomes" id="UP000298588">
    <property type="component" value="Chromosome"/>
</dbReference>
<keyword evidence="2" id="KW-0808">Transferase</keyword>
<dbReference type="InterPro" id="IPR029063">
    <property type="entry name" value="SAM-dependent_MTases_sf"/>
</dbReference>
<organism evidence="2 3">
    <name type="scientific">Phreatobacter aquaticus</name>
    <dbReference type="NCBI Taxonomy" id="2570229"/>
    <lineage>
        <taxon>Bacteria</taxon>
        <taxon>Pseudomonadati</taxon>
        <taxon>Pseudomonadota</taxon>
        <taxon>Alphaproteobacteria</taxon>
        <taxon>Hyphomicrobiales</taxon>
        <taxon>Phreatobacteraceae</taxon>
        <taxon>Phreatobacter</taxon>
    </lineage>
</organism>